<keyword evidence="4" id="KW-1185">Reference proteome</keyword>
<evidence type="ECO:0000313" key="3">
    <source>
        <dbReference type="EMBL" id="GBE61038.1"/>
    </source>
</evidence>
<dbReference type="InterPro" id="IPR011011">
    <property type="entry name" value="Znf_FYVE_PHD"/>
</dbReference>
<gene>
    <name evidence="3" type="ORF">BOVATA_025310</name>
</gene>
<dbReference type="SUPFAM" id="SSF57903">
    <property type="entry name" value="FYVE/PHD zinc finger"/>
    <property type="match status" value="1"/>
</dbReference>
<keyword evidence="1" id="KW-0175">Coiled coil</keyword>
<name>A0A2H6KDG2_9APIC</name>
<dbReference type="AlphaFoldDB" id="A0A2H6KDG2"/>
<protein>
    <submittedName>
        <fullName evidence="3">FYVE zinc finger domain-containing protein, putative</fullName>
    </submittedName>
</protein>
<dbReference type="VEuPathDB" id="PiroplasmaDB:BOVATA_025310"/>
<feature type="coiled-coil region" evidence="1">
    <location>
        <begin position="165"/>
        <end position="251"/>
    </location>
</feature>
<organism evidence="3 4">
    <name type="scientific">Babesia ovata</name>
    <dbReference type="NCBI Taxonomy" id="189622"/>
    <lineage>
        <taxon>Eukaryota</taxon>
        <taxon>Sar</taxon>
        <taxon>Alveolata</taxon>
        <taxon>Apicomplexa</taxon>
        <taxon>Aconoidasida</taxon>
        <taxon>Piroplasmida</taxon>
        <taxon>Babesiidae</taxon>
        <taxon>Babesia</taxon>
    </lineage>
</organism>
<dbReference type="Proteomes" id="UP000236319">
    <property type="component" value="Unassembled WGS sequence"/>
</dbReference>
<dbReference type="GeneID" id="39874808"/>
<evidence type="ECO:0000313" key="4">
    <source>
        <dbReference type="Proteomes" id="UP000236319"/>
    </source>
</evidence>
<evidence type="ECO:0000256" key="1">
    <source>
        <dbReference type="SAM" id="Coils"/>
    </source>
</evidence>
<dbReference type="RefSeq" id="XP_028867281.1">
    <property type="nucleotide sequence ID" value="XM_029011448.1"/>
</dbReference>
<feature type="region of interest" description="Disordered" evidence="2">
    <location>
        <begin position="129"/>
        <end position="150"/>
    </location>
</feature>
<dbReference type="OrthoDB" id="79871at2759"/>
<dbReference type="CDD" id="cd00065">
    <property type="entry name" value="FYVE_like_SF"/>
    <property type="match status" value="1"/>
</dbReference>
<dbReference type="EMBL" id="BDSA01000002">
    <property type="protein sequence ID" value="GBE61038.1"/>
    <property type="molecule type" value="Genomic_DNA"/>
</dbReference>
<proteinExistence type="predicted"/>
<accession>A0A2H6KDG2</accession>
<comment type="caution">
    <text evidence="3">The sequence shown here is derived from an EMBL/GenBank/DDBJ whole genome shotgun (WGS) entry which is preliminary data.</text>
</comment>
<reference evidence="3 4" key="1">
    <citation type="journal article" date="2017" name="BMC Genomics">
        <title>Whole-genome assembly of Babesia ovata and comparative genomics between closely related pathogens.</title>
        <authorList>
            <person name="Yamagishi J."/>
            <person name="Asada M."/>
            <person name="Hakimi H."/>
            <person name="Tanaka T.Q."/>
            <person name="Sugimoto C."/>
            <person name="Kawazu S."/>
        </authorList>
    </citation>
    <scope>NUCLEOTIDE SEQUENCE [LARGE SCALE GENOMIC DNA]</scope>
    <source>
        <strain evidence="3 4">Miyake</strain>
    </source>
</reference>
<sequence>MVARMREPQGCGVCAAAFTLLSRPRICRQCKRNCCANCVDTNYFSPRGVSPAKGKKHSGQADSTGLCVDCVVAEATSHSISVQEDLDRTEEINRGLKHELKRQLVAMEKFRGFLVEFCDAFAPESALFQEGDKAENNGEQESDSDKKLDPTQPIANLVARGQDSLQNLYARVRRLRSELDAANSDGNGLKLALAETKAQLEAVASERDSLQASLYQINESLLRLEAERQQVADLRRDYEALRARCSKMEQAHNERTSRRDTNLLLQRGSAREEQAENWRWFAVCCPRFAF</sequence>
<evidence type="ECO:0000256" key="2">
    <source>
        <dbReference type="SAM" id="MobiDB-lite"/>
    </source>
</evidence>